<organism evidence="2 3">
    <name type="scientific">Pengzhenrongella sicca</name>
    <dbReference type="NCBI Taxonomy" id="2819238"/>
    <lineage>
        <taxon>Bacteria</taxon>
        <taxon>Bacillati</taxon>
        <taxon>Actinomycetota</taxon>
        <taxon>Actinomycetes</taxon>
        <taxon>Micrococcales</taxon>
        <taxon>Pengzhenrongella</taxon>
    </lineage>
</organism>
<dbReference type="PANTHER" id="PTHR43383:SF2">
    <property type="entry name" value="AMIDOHYDROLASE 2 FAMILY PROTEIN"/>
    <property type="match status" value="1"/>
</dbReference>
<dbReference type="EMBL" id="CP071868">
    <property type="protein sequence ID" value="QTE28138.1"/>
    <property type="molecule type" value="Genomic_DNA"/>
</dbReference>
<dbReference type="InterPro" id="IPR006680">
    <property type="entry name" value="Amidohydro-rel"/>
</dbReference>
<gene>
    <name evidence="2" type="ORF">J4E96_12130</name>
</gene>
<dbReference type="Proteomes" id="UP000663937">
    <property type="component" value="Chromosome"/>
</dbReference>
<protein>
    <submittedName>
        <fullName evidence="2">Amidohydrolase family protein</fullName>
    </submittedName>
</protein>
<feature type="domain" description="Amidohydrolase-related" evidence="1">
    <location>
        <begin position="290"/>
        <end position="400"/>
    </location>
</feature>
<reference evidence="2" key="1">
    <citation type="submission" date="2021-03" db="EMBL/GenBank/DDBJ databases">
        <title>Pengzhenrongella sicca gen. nov., sp. nov., a new member of suborder Micrococcineae isolated from High-Arctic tundra soil.</title>
        <authorList>
            <person name="Peng F."/>
        </authorList>
    </citation>
    <scope>NUCLEOTIDE SEQUENCE</scope>
    <source>
        <strain evidence="2">LRZ-2</strain>
    </source>
</reference>
<dbReference type="Gene3D" id="3.20.20.140">
    <property type="entry name" value="Metal-dependent hydrolases"/>
    <property type="match status" value="1"/>
</dbReference>
<proteinExistence type="predicted"/>
<dbReference type="GO" id="GO:0016787">
    <property type="term" value="F:hydrolase activity"/>
    <property type="evidence" value="ECO:0007669"/>
    <property type="project" value="InterPro"/>
</dbReference>
<dbReference type="AlphaFoldDB" id="A0A8A4ZEL1"/>
<name>A0A8A4ZEL1_9MICO</name>
<dbReference type="Pfam" id="PF04909">
    <property type="entry name" value="Amidohydro_2"/>
    <property type="match status" value="1"/>
</dbReference>
<dbReference type="InterPro" id="IPR032466">
    <property type="entry name" value="Metal_Hydrolase"/>
</dbReference>
<evidence type="ECO:0000259" key="1">
    <source>
        <dbReference type="Pfam" id="PF04909"/>
    </source>
</evidence>
<evidence type="ECO:0000313" key="3">
    <source>
        <dbReference type="Proteomes" id="UP000663937"/>
    </source>
</evidence>
<dbReference type="RefSeq" id="WP_406619819.1">
    <property type="nucleotide sequence ID" value="NZ_CP071868.1"/>
</dbReference>
<accession>A0A8A4ZEL1</accession>
<keyword evidence="3" id="KW-1185">Reference proteome</keyword>
<dbReference type="SUPFAM" id="SSF51556">
    <property type="entry name" value="Metallo-dependent hydrolases"/>
    <property type="match status" value="1"/>
</dbReference>
<dbReference type="KEGG" id="psic:J4E96_12130"/>
<sequence length="456" mass="50117">MDRMTALRYTDGILAIDHHSHAGYVRPGQQVSGVGHYTLENSLGHVEGHVPHADYQDYMALVESGDDDGAAALGDRLGIPALIAQSELFQQTTVHAVALKEGCEALYGTVPAQSLDAISRQARIDDPVGLYDRALLLSGTSGVLTDIPEIDATAWPHERYKPIARIDPYLFPFGHPAWTGRGTDAPRFRRIFFRVLHRQLEIAGTELPATLEEYKEFVLASLERRKAEGFVGLKIASAYVRSLEFVRTDVETARRAWSTLRAEASRPFDGREAEAGLTPAAHKELADHLAFFVAEWAVAASLPMQIHTGFGHTEPGLTISTANPLLLEGLLGDPALNALQVILIHGGFPYSANLTALAQMNGNVHLDFSWMPYLHHHAVGRVLEEWLELLPANRVMFGTDTGSPEVHVASTLRARRALDGVLDSGVRDRLWTPSQATWLAERVLHRNLCDVYGIDA</sequence>
<evidence type="ECO:0000313" key="2">
    <source>
        <dbReference type="EMBL" id="QTE28138.1"/>
    </source>
</evidence>
<dbReference type="PANTHER" id="PTHR43383">
    <property type="entry name" value="NODULIN 6"/>
    <property type="match status" value="1"/>
</dbReference>